<sequence>MGKEYDKNDIVESPKISTEENFVQQMETQKDRVPEEIPREKNGRIYDIEKRRSSLRRSINCGSGATFRAACAAVDPSLPPADIKRKITELCLNQTLLEMKLNALEKEQDAVAAFSESLRNKVEEILHKVQSLTGDELPAHKQETQTRTAIKKMKEEKVLWNEEFKKRREAYLEARNKLKDVMKGKLHIETARLKSEDVKFLKSLPDFTAINNKIVSYQNRHYIGLVHLENNSQRIHRSLAMLGRQLDEVQHVIIPTFKWT</sequence>
<organism evidence="1 2">
    <name type="scientific">Daphnia magna</name>
    <dbReference type="NCBI Taxonomy" id="35525"/>
    <lineage>
        <taxon>Eukaryota</taxon>
        <taxon>Metazoa</taxon>
        <taxon>Ecdysozoa</taxon>
        <taxon>Arthropoda</taxon>
        <taxon>Crustacea</taxon>
        <taxon>Branchiopoda</taxon>
        <taxon>Diplostraca</taxon>
        <taxon>Cladocera</taxon>
        <taxon>Anomopoda</taxon>
        <taxon>Daphniidae</taxon>
        <taxon>Daphnia</taxon>
    </lineage>
</organism>
<dbReference type="Proteomes" id="UP000076858">
    <property type="component" value="Unassembled WGS sequence"/>
</dbReference>
<evidence type="ECO:0000313" key="1">
    <source>
        <dbReference type="EMBL" id="KZS16827.1"/>
    </source>
</evidence>
<evidence type="ECO:0000313" key="2">
    <source>
        <dbReference type="Proteomes" id="UP000076858"/>
    </source>
</evidence>
<comment type="caution">
    <text evidence="1">The sequence shown here is derived from an EMBL/GenBank/DDBJ whole genome shotgun (WGS) entry which is preliminary data.</text>
</comment>
<gene>
    <name evidence="1" type="ORF">APZ42_017464</name>
</gene>
<accession>A0A0P5TRC2</accession>
<keyword evidence="2" id="KW-1185">Reference proteome</keyword>
<name>A0A0P5TRC2_9CRUS</name>
<dbReference type="EMBL" id="LRGB01000687">
    <property type="protein sequence ID" value="KZS16827.1"/>
    <property type="molecule type" value="Genomic_DNA"/>
</dbReference>
<dbReference type="OrthoDB" id="6347899at2759"/>
<reference evidence="1 2" key="1">
    <citation type="submission" date="2016-03" db="EMBL/GenBank/DDBJ databases">
        <title>EvidentialGene: Evidence-directed Construction of Genes on Genomes.</title>
        <authorList>
            <person name="Gilbert D.G."/>
            <person name="Choi J.-H."/>
            <person name="Mockaitis K."/>
            <person name="Colbourne J."/>
            <person name="Pfrender M."/>
        </authorList>
    </citation>
    <scope>NUCLEOTIDE SEQUENCE [LARGE SCALE GENOMIC DNA]</scope>
    <source>
        <strain evidence="1 2">Xinb3</strain>
        <tissue evidence="1">Complete organism</tissue>
    </source>
</reference>
<protein>
    <submittedName>
        <fullName evidence="1">Uncharacterized protein</fullName>
    </submittedName>
</protein>
<proteinExistence type="predicted"/>
<dbReference type="AlphaFoldDB" id="A0A0P5TRC2"/>